<dbReference type="GO" id="GO:0006508">
    <property type="term" value="P:proteolysis"/>
    <property type="evidence" value="ECO:0007669"/>
    <property type="project" value="InterPro"/>
</dbReference>
<accession>A0A485KAP5</accession>
<evidence type="ECO:0000259" key="5">
    <source>
        <dbReference type="PROSITE" id="PS52035"/>
    </source>
</evidence>
<comment type="similarity">
    <text evidence="2 3">Belongs to the peptidase M14 family.</text>
</comment>
<dbReference type="Gene3D" id="3.40.630.10">
    <property type="entry name" value="Zn peptidases"/>
    <property type="match status" value="1"/>
</dbReference>
<feature type="compositionally biased region" description="Basic residues" evidence="4">
    <location>
        <begin position="749"/>
        <end position="759"/>
    </location>
</feature>
<dbReference type="PROSITE" id="PS52035">
    <property type="entry name" value="PEPTIDASE_M14"/>
    <property type="match status" value="1"/>
</dbReference>
<comment type="cofactor">
    <cofactor evidence="1">
        <name>Zn(2+)</name>
        <dbReference type="ChEBI" id="CHEBI:29105"/>
    </cofactor>
</comment>
<organism evidence="7 8">
    <name type="scientific">Aphanomyces stellatus</name>
    <dbReference type="NCBI Taxonomy" id="120398"/>
    <lineage>
        <taxon>Eukaryota</taxon>
        <taxon>Sar</taxon>
        <taxon>Stramenopiles</taxon>
        <taxon>Oomycota</taxon>
        <taxon>Saprolegniomycetes</taxon>
        <taxon>Saprolegniales</taxon>
        <taxon>Verrucalvaceae</taxon>
        <taxon>Aphanomyces</taxon>
    </lineage>
</organism>
<dbReference type="AlphaFoldDB" id="A0A485KAP5"/>
<protein>
    <submittedName>
        <fullName evidence="7">Aste57867_1944 protein</fullName>
    </submittedName>
</protein>
<dbReference type="PANTHER" id="PTHR12756:SF11">
    <property type="entry name" value="CYTOSOLIC CARBOXYPEPTIDASE 1"/>
    <property type="match status" value="1"/>
</dbReference>
<dbReference type="InterPro" id="IPR050821">
    <property type="entry name" value="Cytosolic_carboxypeptidase"/>
</dbReference>
<feature type="region of interest" description="Disordered" evidence="4">
    <location>
        <begin position="708"/>
        <end position="790"/>
    </location>
</feature>
<dbReference type="Pfam" id="PF00246">
    <property type="entry name" value="Peptidase_M14"/>
    <property type="match status" value="1"/>
</dbReference>
<sequence>MSSTSEISSRPSLKKATRKLSHMLMMSHLSPLPIYDVGHDVETAEKATGEFGCVFPHIDHLSVEPHEAAAGCPIGNAARSRRKANVMAELESRFWKKVNAQATRTLVYQRPSANSPSKEYIPSHNDPSCLRFNSWFESGNMDCAFRVHGRNYDPYLPQCTKHLTPIHRATKSSRHGVHGTAAVTELLLPIPFDHEYDLYCDCDTYTHGHIQWYYFQVKVQVPEGKEALTVRFNIRNMLKRDSLYNFGMLPTVYSQSKATRGQLGWIHSGEEAFYYQNADEFTAGNCRRGKRYYFTLSFVYRFEASSAMADGTDTVYFAHCFPYTYTSLQAYLNRLLLDPIRSPNVRRRTLCATVCGNACEVLTITEHTPEPHVISMRIGIILTARVHPGETNGSFVMQGIIDYLTGPTKEAKRLRQCFVFKIIPMLNPDGVIHGNYRCSLAGVDLNRRWSKPSQTNHPTIYAAKQMITAMRNSRRVVLFCDIHGHSRKKNMFMYANAARGHDDPELSAASYGCKPYFTWSKFEAAKMRLFPYLLSKVSSAEQGGYFSFPDCTFNVARSKRSTGRVSVWNDIRILNSFTLEASFCGTGENQLRQRGGTACSPKHKSTTEETSHYMIRDLIQSGEKFCCALGNYGRLLAIEPVDESSVPSPKELTPSSSAEDLPSAAAADWGDLTDDAEASTSGRFRDDNNDFVFSPDAINLLEEIETTTPLSADADCNSSGDSDGSDSNPSGDNMDADELENDSRWLAFQRHRATRRQPRLRVIPSPTRSNDSPPSTSMDLSHRRQYKYLD</sequence>
<proteinExistence type="inferred from homology"/>
<feature type="compositionally biased region" description="Polar residues" evidence="4">
    <location>
        <begin position="766"/>
        <end position="779"/>
    </location>
</feature>
<evidence type="ECO:0000256" key="2">
    <source>
        <dbReference type="ARBA" id="ARBA00005988"/>
    </source>
</evidence>
<feature type="active site" description="Proton donor/acceptor" evidence="3">
    <location>
        <position position="580"/>
    </location>
</feature>
<feature type="compositionally biased region" description="Low complexity" evidence="4">
    <location>
        <begin position="711"/>
        <end position="733"/>
    </location>
</feature>
<feature type="region of interest" description="Disordered" evidence="4">
    <location>
        <begin position="643"/>
        <end position="689"/>
    </location>
</feature>
<reference evidence="7 8" key="1">
    <citation type="submission" date="2019-03" db="EMBL/GenBank/DDBJ databases">
        <authorList>
            <person name="Gaulin E."/>
            <person name="Dumas B."/>
        </authorList>
    </citation>
    <scope>NUCLEOTIDE SEQUENCE [LARGE SCALE GENOMIC DNA]</scope>
    <source>
        <strain evidence="7">CBS 568.67</strain>
    </source>
</reference>
<dbReference type="GO" id="GO:0004181">
    <property type="term" value="F:metallocarboxypeptidase activity"/>
    <property type="evidence" value="ECO:0007669"/>
    <property type="project" value="InterPro"/>
</dbReference>
<feature type="domain" description="Peptidase M14" evidence="5">
    <location>
        <begin position="321"/>
        <end position="622"/>
    </location>
</feature>
<evidence type="ECO:0000313" key="6">
    <source>
        <dbReference type="EMBL" id="KAF0718028.1"/>
    </source>
</evidence>
<dbReference type="PANTHER" id="PTHR12756">
    <property type="entry name" value="CYTOSOLIC CARBOXYPEPTIDASE"/>
    <property type="match status" value="1"/>
</dbReference>
<evidence type="ECO:0000256" key="4">
    <source>
        <dbReference type="SAM" id="MobiDB-lite"/>
    </source>
</evidence>
<dbReference type="SUPFAM" id="SSF53187">
    <property type="entry name" value="Zn-dependent exopeptidases"/>
    <property type="match status" value="1"/>
</dbReference>
<dbReference type="EMBL" id="VJMH01000186">
    <property type="protein sequence ID" value="KAF0718028.1"/>
    <property type="molecule type" value="Genomic_DNA"/>
</dbReference>
<dbReference type="EMBL" id="CAADRA010000186">
    <property type="protein sequence ID" value="VFT79149.1"/>
    <property type="molecule type" value="Genomic_DNA"/>
</dbReference>
<gene>
    <name evidence="7" type="primary">Aste57867_1944</name>
    <name evidence="6" type="ORF">As57867_001942</name>
    <name evidence="7" type="ORF">ASTE57867_1944</name>
</gene>
<keyword evidence="8" id="KW-1185">Reference proteome</keyword>
<dbReference type="GO" id="GO:0008270">
    <property type="term" value="F:zinc ion binding"/>
    <property type="evidence" value="ECO:0007669"/>
    <property type="project" value="InterPro"/>
</dbReference>
<evidence type="ECO:0000313" key="7">
    <source>
        <dbReference type="EMBL" id="VFT79149.1"/>
    </source>
</evidence>
<evidence type="ECO:0000313" key="8">
    <source>
        <dbReference type="Proteomes" id="UP000332933"/>
    </source>
</evidence>
<reference evidence="6" key="2">
    <citation type="submission" date="2019-06" db="EMBL/GenBank/DDBJ databases">
        <title>Genomics analysis of Aphanomyces spp. identifies a new class of oomycete effector associated with host adaptation.</title>
        <authorList>
            <person name="Gaulin E."/>
        </authorList>
    </citation>
    <scope>NUCLEOTIDE SEQUENCE</scope>
    <source>
        <strain evidence="6">CBS 578.67</strain>
    </source>
</reference>
<dbReference type="Gene3D" id="2.60.40.3120">
    <property type="match status" value="1"/>
</dbReference>
<evidence type="ECO:0000256" key="1">
    <source>
        <dbReference type="ARBA" id="ARBA00001947"/>
    </source>
</evidence>
<name>A0A485KAP5_9STRA</name>
<dbReference type="Proteomes" id="UP000332933">
    <property type="component" value="Unassembled WGS sequence"/>
</dbReference>
<dbReference type="InterPro" id="IPR000834">
    <property type="entry name" value="Peptidase_M14"/>
</dbReference>
<dbReference type="OrthoDB" id="10253041at2759"/>
<evidence type="ECO:0000256" key="3">
    <source>
        <dbReference type="PROSITE-ProRule" id="PRU01379"/>
    </source>
</evidence>